<dbReference type="AlphaFoldDB" id="A0A4Q9N125"/>
<name>A0A4Q9N125_9APHY</name>
<gene>
    <name evidence="2" type="ORF">BD311DRAFT_861389</name>
</gene>
<feature type="region of interest" description="Disordered" evidence="1">
    <location>
        <begin position="134"/>
        <end position="167"/>
    </location>
</feature>
<dbReference type="Proteomes" id="UP000292957">
    <property type="component" value="Unassembled WGS sequence"/>
</dbReference>
<reference evidence="2" key="1">
    <citation type="submission" date="2019-01" db="EMBL/GenBank/DDBJ databases">
        <title>Draft genome sequences of three monokaryotic isolates of the white-rot basidiomycete fungus Dichomitus squalens.</title>
        <authorList>
            <consortium name="DOE Joint Genome Institute"/>
            <person name="Lopez S.C."/>
            <person name="Andreopoulos B."/>
            <person name="Pangilinan J."/>
            <person name="Lipzen A."/>
            <person name="Riley R."/>
            <person name="Ahrendt S."/>
            <person name="Ng V."/>
            <person name="Barry K."/>
            <person name="Daum C."/>
            <person name="Grigoriev I.V."/>
            <person name="Hilden K.S."/>
            <person name="Makela M.R."/>
            <person name="de Vries R.P."/>
        </authorList>
    </citation>
    <scope>NUCLEOTIDE SEQUENCE [LARGE SCALE GENOMIC DNA]</scope>
    <source>
        <strain evidence="2">OM18370.1</strain>
    </source>
</reference>
<proteinExistence type="predicted"/>
<dbReference type="EMBL" id="ML143389">
    <property type="protein sequence ID" value="TBU34164.1"/>
    <property type="molecule type" value="Genomic_DNA"/>
</dbReference>
<organism evidence="2">
    <name type="scientific">Dichomitus squalens</name>
    <dbReference type="NCBI Taxonomy" id="114155"/>
    <lineage>
        <taxon>Eukaryota</taxon>
        <taxon>Fungi</taxon>
        <taxon>Dikarya</taxon>
        <taxon>Basidiomycota</taxon>
        <taxon>Agaricomycotina</taxon>
        <taxon>Agaricomycetes</taxon>
        <taxon>Polyporales</taxon>
        <taxon>Polyporaceae</taxon>
        <taxon>Dichomitus</taxon>
    </lineage>
</organism>
<evidence type="ECO:0000256" key="1">
    <source>
        <dbReference type="SAM" id="MobiDB-lite"/>
    </source>
</evidence>
<protein>
    <submittedName>
        <fullName evidence="2">Uncharacterized protein</fullName>
    </submittedName>
</protein>
<accession>A0A4Q9N125</accession>
<evidence type="ECO:0000313" key="2">
    <source>
        <dbReference type="EMBL" id="TBU34164.1"/>
    </source>
</evidence>
<feature type="compositionally biased region" description="Polar residues" evidence="1">
    <location>
        <begin position="9"/>
        <end position="20"/>
    </location>
</feature>
<feature type="region of interest" description="Disordered" evidence="1">
    <location>
        <begin position="1"/>
        <end position="96"/>
    </location>
</feature>
<sequence>MKNNPRRYSPSSPFESTPAENRTDFRLGASPALDSESTSDEDEGVITRGLSDERELRLLATDPLRPPGKSRIISSRSFPGNDDVGPDTDAGLPVPGRGLEALWTDLGVDGPLEVSVDSEASDADGASVALSAVDGRPGFLREERGGGGGRRMGTAGAEPKAEAGRDE</sequence>